<dbReference type="EMBL" id="CP019454">
    <property type="protein sequence ID" value="AUW94234.1"/>
    <property type="molecule type" value="Genomic_DNA"/>
</dbReference>
<accession>A0ABM6RS97</accession>
<protein>
    <recommendedName>
        <fullName evidence="3">Copper amine oxidase-like N-terminal domain-containing protein</fullName>
    </recommendedName>
</protein>
<name>A0ABM6RS97_9FIRM</name>
<proteinExistence type="predicted"/>
<dbReference type="Proteomes" id="UP000325292">
    <property type="component" value="Chromosome"/>
</dbReference>
<sequence length="343" mass="37272">MKRPISVFLLLMFAVLQIYVAKVPASHQVQTSSWMMVSAQPGGLVEQNGQFYLVTPELAMTIHATGIHITTDSPTPLAWEDVPEPSGAGVWRVGVSAGHALLGIGGKLYPAPNGTSALWIDGGSQQLYFTQPVVSAMHMAARGLQTSHQVVWASDAESAAILGQAAQGSGIYVWTRDHHLSPAIIPESPHDIINFGVTRDQSVIAALSNGTVLWQGHGLVKLPRLSELRVSRHHATALGQSGQQVVLWHRGQVFHYPLPAQVKWVGVPRFSPKGDMAATLGQSHQGVWHLLLYGPHRALNIRMPFSSVSDYHLLGFVGEHWVLVTVPQGPHHGTYAWWINDAS</sequence>
<evidence type="ECO:0008006" key="3">
    <source>
        <dbReference type="Google" id="ProtNLM"/>
    </source>
</evidence>
<evidence type="ECO:0000313" key="2">
    <source>
        <dbReference type="Proteomes" id="UP000325292"/>
    </source>
</evidence>
<keyword evidence="2" id="KW-1185">Reference proteome</keyword>
<reference evidence="1 2" key="1">
    <citation type="journal article" date="2019" name="Sci. Rep.">
        <title>Sulfobacillus thermotolerans: new insights into resistance and metabolic capacities of acidophilic chemolithotrophs.</title>
        <authorList>
            <person name="Panyushkina A.E."/>
            <person name="Babenko V.V."/>
            <person name="Nikitina A.S."/>
            <person name="Selezneva O.V."/>
            <person name="Tsaplina I.A."/>
            <person name="Letarova M.A."/>
            <person name="Kostryukova E.S."/>
            <person name="Letarov A.V."/>
        </authorList>
    </citation>
    <scope>NUCLEOTIDE SEQUENCE [LARGE SCALE GENOMIC DNA]</scope>
    <source>
        <strain evidence="1 2">Kr1</strain>
    </source>
</reference>
<organism evidence="1 2">
    <name type="scientific">Sulfobacillus thermotolerans</name>
    <dbReference type="NCBI Taxonomy" id="338644"/>
    <lineage>
        <taxon>Bacteria</taxon>
        <taxon>Bacillati</taxon>
        <taxon>Bacillota</taxon>
        <taxon>Clostridia</taxon>
        <taxon>Eubacteriales</taxon>
        <taxon>Clostridiales Family XVII. Incertae Sedis</taxon>
        <taxon>Sulfobacillus</taxon>
    </lineage>
</organism>
<evidence type="ECO:0000313" key="1">
    <source>
        <dbReference type="EMBL" id="AUW94234.1"/>
    </source>
</evidence>
<gene>
    <name evidence="1" type="ORF">BXT84_09965</name>
</gene>